<dbReference type="Gene3D" id="3.40.1190.10">
    <property type="entry name" value="Mur-like, catalytic domain"/>
    <property type="match status" value="1"/>
</dbReference>
<feature type="domain" description="Mur ligase central" evidence="5">
    <location>
        <begin position="31"/>
        <end position="261"/>
    </location>
</feature>
<organism evidence="6 7">
    <name type="scientific">Ambispora leptoticha</name>
    <dbReference type="NCBI Taxonomy" id="144679"/>
    <lineage>
        <taxon>Eukaryota</taxon>
        <taxon>Fungi</taxon>
        <taxon>Fungi incertae sedis</taxon>
        <taxon>Mucoromycota</taxon>
        <taxon>Glomeromycotina</taxon>
        <taxon>Glomeromycetes</taxon>
        <taxon>Archaeosporales</taxon>
        <taxon>Ambisporaceae</taxon>
        <taxon>Ambispora</taxon>
    </lineage>
</organism>
<dbReference type="GO" id="GO:0005829">
    <property type="term" value="C:cytosol"/>
    <property type="evidence" value="ECO:0007669"/>
    <property type="project" value="TreeGrafter"/>
</dbReference>
<evidence type="ECO:0000256" key="4">
    <source>
        <dbReference type="ARBA" id="ARBA00022840"/>
    </source>
</evidence>
<dbReference type="GO" id="GO:0004326">
    <property type="term" value="F:tetrahydrofolylpolyglutamate synthase activity"/>
    <property type="evidence" value="ECO:0007669"/>
    <property type="project" value="InterPro"/>
</dbReference>
<evidence type="ECO:0000259" key="5">
    <source>
        <dbReference type="Pfam" id="PF08245"/>
    </source>
</evidence>
<dbReference type="OrthoDB" id="5212574at2759"/>
<evidence type="ECO:0000313" key="7">
    <source>
        <dbReference type="Proteomes" id="UP000789508"/>
    </source>
</evidence>
<dbReference type="PROSITE" id="PS01011">
    <property type="entry name" value="FOLYLPOLYGLU_SYNT_1"/>
    <property type="match status" value="1"/>
</dbReference>
<keyword evidence="3" id="KW-0547">Nucleotide-binding</keyword>
<dbReference type="InterPro" id="IPR036565">
    <property type="entry name" value="Mur-like_cat_sf"/>
</dbReference>
<name>A0A9N8YYJ2_9GLOM</name>
<proteinExistence type="inferred from homology"/>
<evidence type="ECO:0000256" key="2">
    <source>
        <dbReference type="ARBA" id="ARBA00022598"/>
    </source>
</evidence>
<reference evidence="6" key="1">
    <citation type="submission" date="2021-06" db="EMBL/GenBank/DDBJ databases">
        <authorList>
            <person name="Kallberg Y."/>
            <person name="Tangrot J."/>
            <person name="Rosling A."/>
        </authorList>
    </citation>
    <scope>NUCLEOTIDE SEQUENCE</scope>
    <source>
        <strain evidence="6">FL130A</strain>
    </source>
</reference>
<dbReference type="InterPro" id="IPR013221">
    <property type="entry name" value="Mur_ligase_cen"/>
</dbReference>
<accession>A0A9N8YYJ2</accession>
<sequence length="411" mass="45688">MANRVTWDLRRIYPLLNLLNNPHTRLSAIHITGTNGKGSTSSYIDNILLKAGYKTGRYNSPHFLEPRDSIRINGQITDRKDYRELSDLVYAKSRAADIGATQFEVLTASALYWFDLKKVDVAIVEVGLGGTHDATNVFEKPLVSVITSIGLDHEEFLGNSIEKIAYEKAGIIKNGVLAVIGPQKELAAVNVIKKYLSEKVKVDHVEWVEPAVWDLSSKESGWANLPLKVNYDEPSSTSTIRFKIPLYGDYQLENVATAVTAIDLMRKKFPQFSKITNSHISEGIVTTKWPGRLQYLDISPLISGRNQKETINVIADEGKDLSSILRVLLRKGDSFLPISFSQVEEMFWVKPTDTSLLVSLANNLDLDLDIRETGGLINALNRACEIKEQKGGNIIIAGNLLPNPQSPLLMV</sequence>
<dbReference type="Proteomes" id="UP000789508">
    <property type="component" value="Unassembled WGS sequence"/>
</dbReference>
<dbReference type="GO" id="GO:0005524">
    <property type="term" value="F:ATP binding"/>
    <property type="evidence" value="ECO:0007669"/>
    <property type="project" value="UniProtKB-KW"/>
</dbReference>
<dbReference type="InterPro" id="IPR001645">
    <property type="entry name" value="Folylpolyglutamate_synth"/>
</dbReference>
<dbReference type="GO" id="GO:0005739">
    <property type="term" value="C:mitochondrion"/>
    <property type="evidence" value="ECO:0007669"/>
    <property type="project" value="TreeGrafter"/>
</dbReference>
<dbReference type="NCBIfam" id="TIGR01499">
    <property type="entry name" value="folC"/>
    <property type="match status" value="1"/>
</dbReference>
<keyword evidence="7" id="KW-1185">Reference proteome</keyword>
<comment type="caution">
    <text evidence="6">The sequence shown here is derived from an EMBL/GenBank/DDBJ whole genome shotgun (WGS) entry which is preliminary data.</text>
</comment>
<dbReference type="PANTHER" id="PTHR11136:SF0">
    <property type="entry name" value="DIHYDROFOLATE SYNTHETASE-RELATED"/>
    <property type="match status" value="1"/>
</dbReference>
<comment type="similarity">
    <text evidence="1">Belongs to the folylpolyglutamate synthase family.</text>
</comment>
<dbReference type="AlphaFoldDB" id="A0A9N8YYJ2"/>
<dbReference type="Pfam" id="PF08245">
    <property type="entry name" value="Mur_ligase_M"/>
    <property type="match status" value="1"/>
</dbReference>
<gene>
    <name evidence="6" type="ORF">ALEPTO_LOCUS1199</name>
</gene>
<dbReference type="GO" id="GO:0008841">
    <property type="term" value="F:dihydrofolate synthase activity"/>
    <property type="evidence" value="ECO:0007669"/>
    <property type="project" value="TreeGrafter"/>
</dbReference>
<keyword evidence="4" id="KW-0067">ATP-binding</keyword>
<evidence type="ECO:0000256" key="1">
    <source>
        <dbReference type="ARBA" id="ARBA00008276"/>
    </source>
</evidence>
<dbReference type="PANTHER" id="PTHR11136">
    <property type="entry name" value="FOLYLPOLYGLUTAMATE SYNTHASE-RELATED"/>
    <property type="match status" value="1"/>
</dbReference>
<evidence type="ECO:0000313" key="6">
    <source>
        <dbReference type="EMBL" id="CAG8454462.1"/>
    </source>
</evidence>
<dbReference type="SUPFAM" id="SSF53623">
    <property type="entry name" value="MurD-like peptide ligases, catalytic domain"/>
    <property type="match status" value="1"/>
</dbReference>
<protein>
    <submittedName>
        <fullName evidence="6">2034_t:CDS:1</fullName>
    </submittedName>
</protein>
<dbReference type="InterPro" id="IPR018109">
    <property type="entry name" value="Folylpolyglutamate_synth_CS"/>
</dbReference>
<evidence type="ECO:0000256" key="3">
    <source>
        <dbReference type="ARBA" id="ARBA00022741"/>
    </source>
</evidence>
<dbReference type="EMBL" id="CAJVPS010000120">
    <property type="protein sequence ID" value="CAG8454462.1"/>
    <property type="molecule type" value="Genomic_DNA"/>
</dbReference>
<keyword evidence="2" id="KW-0436">Ligase</keyword>